<dbReference type="SMART" id="SM00248">
    <property type="entry name" value="ANK"/>
    <property type="match status" value="2"/>
</dbReference>
<protein>
    <submittedName>
        <fullName evidence="3">Uncharacterized protein</fullName>
    </submittedName>
</protein>
<dbReference type="Pfam" id="PF12796">
    <property type="entry name" value="Ank_2"/>
    <property type="match status" value="1"/>
</dbReference>
<dbReference type="PANTHER" id="PTHR24119:SF0">
    <property type="entry name" value="ACYL-COA-BINDING DOMAIN-CONTAINING PROTEIN 6"/>
    <property type="match status" value="1"/>
</dbReference>
<name>A0A8S1WPK7_PAROT</name>
<accession>A0A8S1WPK7</accession>
<feature type="repeat" description="ANK" evidence="1">
    <location>
        <begin position="790"/>
        <end position="822"/>
    </location>
</feature>
<dbReference type="PROSITE" id="PS50297">
    <property type="entry name" value="ANK_REP_REGION"/>
    <property type="match status" value="2"/>
</dbReference>
<feature type="repeat" description="ANK" evidence="1">
    <location>
        <begin position="757"/>
        <end position="789"/>
    </location>
</feature>
<keyword evidence="4" id="KW-1185">Reference proteome</keyword>
<dbReference type="EMBL" id="CAJJDP010000097">
    <property type="protein sequence ID" value="CAD8190707.1"/>
    <property type="molecule type" value="Genomic_DNA"/>
</dbReference>
<sequence>MRSKSHNKAKSLHTVQEVSNTNTFFISRVTQRSFIKSIIPPLQLPQLPQIQVPASLTGRVVARKVIKATQLKTQESVHENEIKQQQSIFKLVASAEFKNIITEEKSKKEEDKNFTLDGPLEFKKEWRSKIFKRNPNIEGSIDQIDENLNMKMFLKKIRQIITTSHIQHDDIHTNENSFLSDKFKTQMTSPRFTFTNHLSTIQFQNQATQLQKAGTIVSQVLEAIEEKKAEIQPLPQNNRRKLTISVCSPENEVGIFSFSIPDYGQRLQENDEIQEYSDKPKHVLKQALQFISSQPKKMTTKFSKSILKIVGVTEQENQQEDVHQYYNIQKTRRFMKMYLQNKMSRTFTKLEENILLHLQLIQEKRGSISFSKPNESQQSSRVYSWCTNPANSNHESLSNPTFQIEIEPNRFLLSQIYQHDYSFDNSEFGNQSFSSDNQFQDILQCSSQIKIVNLSNHIQFIVNTLDCEDRNMMLHDFNFQIDTKFINDRLNPVLDDGQIIRKINSQMRYLKKSDQIKVSKLMFFQYNSILTGEFEDHHEIDNLTTDYGLIELEPEDQPQHRQSTIKIDIAKMFIKAAKPIQKKKSNQDQSPPSERSNQKHNSKIISSPRHQTINQQSKPAKQLLEATSSQTSVLRRRSDSPQEEISIKENSNNTSQSNKMKATITQTIQNTTAPISQKEDLIKPTVTKSQERRKAVMISSMSKHSLQMRTQITESRRRQSIPVIEIAKLFIEEQKLAELEELFANNPNLPINERLKDGNTYLIIAAQTGNVEIVELLLRKGSFVNMQNNDGDTALHKAIAYNYFNIADILISQGASNLRNNEGLTPWQFVQ</sequence>
<keyword evidence="1" id="KW-0040">ANK repeat</keyword>
<feature type="compositionally biased region" description="Polar residues" evidence="2">
    <location>
        <begin position="648"/>
        <end position="660"/>
    </location>
</feature>
<dbReference type="OrthoDB" id="299972at2759"/>
<evidence type="ECO:0000313" key="4">
    <source>
        <dbReference type="Proteomes" id="UP000683925"/>
    </source>
</evidence>
<feature type="region of interest" description="Disordered" evidence="2">
    <location>
        <begin position="579"/>
        <end position="661"/>
    </location>
</feature>
<evidence type="ECO:0000313" key="3">
    <source>
        <dbReference type="EMBL" id="CAD8190707.1"/>
    </source>
</evidence>
<dbReference type="Proteomes" id="UP000683925">
    <property type="component" value="Unassembled WGS sequence"/>
</dbReference>
<dbReference type="AlphaFoldDB" id="A0A8S1WPK7"/>
<dbReference type="OMA" id="EDQHEIN"/>
<gene>
    <name evidence="3" type="ORF">POCTA_138.1.T0980053</name>
</gene>
<dbReference type="PROSITE" id="PS50088">
    <property type="entry name" value="ANK_REPEAT"/>
    <property type="match status" value="2"/>
</dbReference>
<proteinExistence type="predicted"/>
<dbReference type="InterPro" id="IPR002110">
    <property type="entry name" value="Ankyrin_rpt"/>
</dbReference>
<dbReference type="GO" id="GO:0000062">
    <property type="term" value="F:fatty-acyl-CoA binding"/>
    <property type="evidence" value="ECO:0007669"/>
    <property type="project" value="TreeGrafter"/>
</dbReference>
<feature type="compositionally biased region" description="Polar residues" evidence="2">
    <location>
        <begin position="603"/>
        <end position="633"/>
    </location>
</feature>
<reference evidence="3" key="1">
    <citation type="submission" date="2021-01" db="EMBL/GenBank/DDBJ databases">
        <authorList>
            <consortium name="Genoscope - CEA"/>
            <person name="William W."/>
        </authorList>
    </citation>
    <scope>NUCLEOTIDE SEQUENCE</scope>
</reference>
<dbReference type="PANTHER" id="PTHR24119">
    <property type="entry name" value="ACYL-COA-BINDING DOMAIN-CONTAINING PROTEIN 6"/>
    <property type="match status" value="1"/>
</dbReference>
<evidence type="ECO:0000256" key="2">
    <source>
        <dbReference type="SAM" id="MobiDB-lite"/>
    </source>
</evidence>
<comment type="caution">
    <text evidence="3">The sequence shown here is derived from an EMBL/GenBank/DDBJ whole genome shotgun (WGS) entry which is preliminary data.</text>
</comment>
<evidence type="ECO:0000256" key="1">
    <source>
        <dbReference type="PROSITE-ProRule" id="PRU00023"/>
    </source>
</evidence>
<organism evidence="3 4">
    <name type="scientific">Paramecium octaurelia</name>
    <dbReference type="NCBI Taxonomy" id="43137"/>
    <lineage>
        <taxon>Eukaryota</taxon>
        <taxon>Sar</taxon>
        <taxon>Alveolata</taxon>
        <taxon>Ciliophora</taxon>
        <taxon>Intramacronucleata</taxon>
        <taxon>Oligohymenophorea</taxon>
        <taxon>Peniculida</taxon>
        <taxon>Parameciidae</taxon>
        <taxon>Paramecium</taxon>
    </lineage>
</organism>